<comment type="caution">
    <text evidence="2">The sequence shown here is derived from an EMBL/GenBank/DDBJ whole genome shotgun (WGS) entry which is preliminary data.</text>
</comment>
<organism evidence="2 3">
    <name type="scientific">Ambispora leptoticha</name>
    <dbReference type="NCBI Taxonomy" id="144679"/>
    <lineage>
        <taxon>Eukaryota</taxon>
        <taxon>Fungi</taxon>
        <taxon>Fungi incertae sedis</taxon>
        <taxon>Mucoromycota</taxon>
        <taxon>Glomeromycotina</taxon>
        <taxon>Glomeromycetes</taxon>
        <taxon>Archaeosporales</taxon>
        <taxon>Ambisporaceae</taxon>
        <taxon>Ambispora</taxon>
    </lineage>
</organism>
<keyword evidence="1" id="KW-1133">Transmembrane helix</keyword>
<evidence type="ECO:0000313" key="3">
    <source>
        <dbReference type="Proteomes" id="UP000789508"/>
    </source>
</evidence>
<keyword evidence="1" id="KW-0812">Transmembrane</keyword>
<dbReference type="OrthoDB" id="2328650at2759"/>
<gene>
    <name evidence="2" type="ORF">ALEPTO_LOCUS13394</name>
</gene>
<proteinExistence type="predicted"/>
<name>A0A9N9IWP7_9GLOM</name>
<evidence type="ECO:0000256" key="1">
    <source>
        <dbReference type="SAM" id="Phobius"/>
    </source>
</evidence>
<evidence type="ECO:0000313" key="2">
    <source>
        <dbReference type="EMBL" id="CAG8753714.1"/>
    </source>
</evidence>
<feature type="transmembrane region" description="Helical" evidence="1">
    <location>
        <begin position="79"/>
        <end position="99"/>
    </location>
</feature>
<feature type="transmembrane region" description="Helical" evidence="1">
    <location>
        <begin position="197"/>
        <end position="223"/>
    </location>
</feature>
<dbReference type="Proteomes" id="UP000789508">
    <property type="component" value="Unassembled WGS sequence"/>
</dbReference>
<feature type="non-terminal residue" evidence="2">
    <location>
        <position position="1"/>
    </location>
</feature>
<dbReference type="EMBL" id="CAJVPS010042269">
    <property type="protein sequence ID" value="CAG8753714.1"/>
    <property type="molecule type" value="Genomic_DNA"/>
</dbReference>
<feature type="non-terminal residue" evidence="2">
    <location>
        <position position="299"/>
    </location>
</feature>
<feature type="transmembrane region" description="Helical" evidence="1">
    <location>
        <begin position="151"/>
        <end position="177"/>
    </location>
</feature>
<reference evidence="2" key="1">
    <citation type="submission" date="2021-06" db="EMBL/GenBank/DDBJ databases">
        <authorList>
            <person name="Kallberg Y."/>
            <person name="Tangrot J."/>
            <person name="Rosling A."/>
        </authorList>
    </citation>
    <scope>NUCLEOTIDE SEQUENCE</scope>
    <source>
        <strain evidence="2">FL130A</strain>
    </source>
</reference>
<protein>
    <submittedName>
        <fullName evidence="2">5647_t:CDS:1</fullName>
    </submittedName>
</protein>
<feature type="transmembrane region" description="Helical" evidence="1">
    <location>
        <begin position="21"/>
        <end position="41"/>
    </location>
</feature>
<keyword evidence="1" id="KW-0472">Membrane</keyword>
<feature type="transmembrane region" description="Helical" evidence="1">
    <location>
        <begin position="119"/>
        <end position="139"/>
    </location>
</feature>
<keyword evidence="3" id="KW-1185">Reference proteome</keyword>
<feature type="transmembrane region" description="Helical" evidence="1">
    <location>
        <begin position="47"/>
        <end position="67"/>
    </location>
</feature>
<dbReference type="AlphaFoldDB" id="A0A9N9IWP7"/>
<accession>A0A9N9IWP7</accession>
<sequence>FYKMGIDLGMSLDADLDEYEVVIICLITSTLSTFFIIYKVITSSTRLRLACLIGTLIIQIRAIVHLIRCLTNSISTIAFWLLIALESAVYTTIIVIFILDMGRKFYQNIYWNTLLFKLILFGIVLFNVLNSITITFLIIDTTKEPRHILWAVQMIVGILTMMLSFGYTFAPVISSHWNPNNPKLLKTGHIKPMNAAIATWYLVVLSILSAIYLASYIASIFVAEEIIYLPAKTSIDSIMRSMISVVLASSPPKRFIETIKSIVINRRPLNNFIRDRGVVSTGMIGDSPYANRIELSTLA</sequence>